<dbReference type="GO" id="GO:0042956">
    <property type="term" value="P:maltodextrin transmembrane transport"/>
    <property type="evidence" value="ECO:0007669"/>
    <property type="project" value="TreeGrafter"/>
</dbReference>
<accession>A0A235BA42</accession>
<comment type="caution">
    <text evidence="4">The sequence shown here is derived from an EMBL/GenBank/DDBJ whole genome shotgun (WGS) entry which is preliminary data.</text>
</comment>
<dbReference type="Pfam" id="PF01547">
    <property type="entry name" value="SBP_bac_1"/>
    <property type="match status" value="1"/>
</dbReference>
<dbReference type="InterPro" id="IPR006059">
    <property type="entry name" value="SBP"/>
</dbReference>
<dbReference type="OrthoDB" id="9808332at2"/>
<dbReference type="GO" id="GO:1901982">
    <property type="term" value="F:maltose binding"/>
    <property type="evidence" value="ECO:0007669"/>
    <property type="project" value="TreeGrafter"/>
</dbReference>
<keyword evidence="5" id="KW-1185">Reference proteome</keyword>
<dbReference type="CDD" id="cd14750">
    <property type="entry name" value="PBP2_TMBP"/>
    <property type="match status" value="1"/>
</dbReference>
<dbReference type="Gene3D" id="3.40.190.10">
    <property type="entry name" value="Periplasmic binding protein-like II"/>
    <property type="match status" value="2"/>
</dbReference>
<dbReference type="AlphaFoldDB" id="A0A235BA42"/>
<dbReference type="SUPFAM" id="SSF53850">
    <property type="entry name" value="Periplasmic binding protein-like II"/>
    <property type="match status" value="1"/>
</dbReference>
<dbReference type="GO" id="GO:0055052">
    <property type="term" value="C:ATP-binding cassette (ABC) transporter complex, substrate-binding subunit-containing"/>
    <property type="evidence" value="ECO:0007669"/>
    <property type="project" value="TreeGrafter"/>
</dbReference>
<evidence type="ECO:0000256" key="2">
    <source>
        <dbReference type="ARBA" id="ARBA00022448"/>
    </source>
</evidence>
<evidence type="ECO:0000256" key="3">
    <source>
        <dbReference type="ARBA" id="ARBA00022729"/>
    </source>
</evidence>
<keyword evidence="2" id="KW-0813">Transport</keyword>
<evidence type="ECO:0000313" key="4">
    <source>
        <dbReference type="EMBL" id="OYD09178.1"/>
    </source>
</evidence>
<evidence type="ECO:0000313" key="5">
    <source>
        <dbReference type="Proteomes" id="UP000215459"/>
    </source>
</evidence>
<dbReference type="PANTHER" id="PTHR30061">
    <property type="entry name" value="MALTOSE-BINDING PERIPLASMIC PROTEIN"/>
    <property type="match status" value="1"/>
</dbReference>
<dbReference type="GO" id="GO:0015768">
    <property type="term" value="P:maltose transport"/>
    <property type="evidence" value="ECO:0007669"/>
    <property type="project" value="TreeGrafter"/>
</dbReference>
<comment type="similarity">
    <text evidence="1">Belongs to the bacterial solute-binding protein 1 family.</text>
</comment>
<sequence length="419" mass="46098">MGIAFSLIGSLAACGGGSDQGAEGDGGQVTITYARGKDQTQTTKKLIEEFEKEHPQMDIRFKEMPSDTGVSHDQYVTMFSGNSDEIDVFDLDVIWSAEFAQAGYLQPLDRFIQKDGIDLDKYVNGAVKAGRYNGKQWTMPKFVDAGLLYYRKDMVDEEDVPKTWEALTEQAEELKGEQGTSFGYVFQGKQYEGLVCNFIELIGAYGGRVLDEQGKVVIDSKGTVEGLRKLREMAQSDYVPGHVTAITEIETDAIYSEGQAVFSRQWPYHYAKMQEDGSDVMGKVGVAALPQGDAGSTAALGGWMTGINKNSKHKKEAWELIKFMNGAKGQKISAVDGGLAPTYLPLYQDEDVKKASPLFENEEFIKGVKSAVPRPVSPEYPKISDIIQVEVSKTIAGEEKPENAVKRMEQKLKKVVEGG</sequence>
<dbReference type="PANTHER" id="PTHR30061:SF50">
    <property type="entry name" value="MALTOSE_MALTODEXTRIN-BINDING PERIPLASMIC PROTEIN"/>
    <property type="match status" value="1"/>
</dbReference>
<gene>
    <name evidence="4" type="ORF">CHM34_04200</name>
</gene>
<dbReference type="EMBL" id="NOWF01000002">
    <property type="protein sequence ID" value="OYD09178.1"/>
    <property type="molecule type" value="Genomic_DNA"/>
</dbReference>
<evidence type="ECO:0000256" key="1">
    <source>
        <dbReference type="ARBA" id="ARBA00008520"/>
    </source>
</evidence>
<proteinExistence type="inferred from homology"/>
<keyword evidence="3" id="KW-0732">Signal</keyword>
<name>A0A235BA42_9BACL</name>
<organism evidence="4 5">
    <name type="scientific">Paludifilum halophilum</name>
    <dbReference type="NCBI Taxonomy" id="1642702"/>
    <lineage>
        <taxon>Bacteria</taxon>
        <taxon>Bacillati</taxon>
        <taxon>Bacillota</taxon>
        <taxon>Bacilli</taxon>
        <taxon>Bacillales</taxon>
        <taxon>Thermoactinomycetaceae</taxon>
        <taxon>Paludifilum</taxon>
    </lineage>
</organism>
<protein>
    <submittedName>
        <fullName evidence="4">ABC transporter substrate-binding protein</fullName>
    </submittedName>
</protein>
<reference evidence="4 5" key="1">
    <citation type="submission" date="2017-07" db="EMBL/GenBank/DDBJ databases">
        <title>The genome sequence of Paludifilum halophilum highlights mechanisms for microbial adaptation to high salt environemnts.</title>
        <authorList>
            <person name="Belbahri L."/>
        </authorList>
    </citation>
    <scope>NUCLEOTIDE SEQUENCE [LARGE SCALE GENOMIC DNA]</scope>
    <source>
        <strain evidence="4 5">DSM 102817</strain>
    </source>
</reference>
<dbReference type="Proteomes" id="UP000215459">
    <property type="component" value="Unassembled WGS sequence"/>
</dbReference>